<evidence type="ECO:0000313" key="19">
    <source>
        <dbReference type="Proteomes" id="UP000744980"/>
    </source>
</evidence>
<evidence type="ECO:0000256" key="1">
    <source>
        <dbReference type="ARBA" id="ARBA00004752"/>
    </source>
</evidence>
<dbReference type="InterPro" id="IPR023346">
    <property type="entry name" value="Lysozyme-like_dom_sf"/>
</dbReference>
<dbReference type="GO" id="GO:0009002">
    <property type="term" value="F:serine-type D-Ala-D-Ala carboxypeptidase activity"/>
    <property type="evidence" value="ECO:0007669"/>
    <property type="project" value="UniProtKB-EC"/>
</dbReference>
<proteinExistence type="inferred from homology"/>
<keyword evidence="5" id="KW-0645">Protease</keyword>
<keyword evidence="7" id="KW-0808">Transferase</keyword>
<dbReference type="Pfam" id="PF00905">
    <property type="entry name" value="Transpeptidase"/>
    <property type="match status" value="1"/>
</dbReference>
<reference evidence="18 19" key="1">
    <citation type="submission" date="2020-01" db="EMBL/GenBank/DDBJ databases">
        <title>Draft genome assembly of Ensifer adhaerens T173.</title>
        <authorList>
            <person name="Craig J.E."/>
            <person name="Stinchcombe J.R."/>
        </authorList>
    </citation>
    <scope>NUCLEOTIDE SEQUENCE [LARGE SCALE GENOMIC DNA]</scope>
    <source>
        <strain evidence="18 19">T173</strain>
    </source>
</reference>
<dbReference type="GO" id="GO:0009252">
    <property type="term" value="P:peptidoglycan biosynthetic process"/>
    <property type="evidence" value="ECO:0007669"/>
    <property type="project" value="UniProtKB-KW"/>
</dbReference>
<dbReference type="GO" id="GO:0008360">
    <property type="term" value="P:regulation of cell shape"/>
    <property type="evidence" value="ECO:0007669"/>
    <property type="project" value="UniProtKB-KW"/>
</dbReference>
<comment type="similarity">
    <text evidence="3">In the N-terminal section; belongs to the glycosyltransferase 51 family.</text>
</comment>
<dbReference type="GO" id="GO:0008658">
    <property type="term" value="F:penicillin binding"/>
    <property type="evidence" value="ECO:0007669"/>
    <property type="project" value="InterPro"/>
</dbReference>
<evidence type="ECO:0000256" key="5">
    <source>
        <dbReference type="ARBA" id="ARBA00022670"/>
    </source>
</evidence>
<dbReference type="InterPro" id="IPR001460">
    <property type="entry name" value="PCN-bd_Tpept"/>
</dbReference>
<dbReference type="EMBL" id="WXFA01000025">
    <property type="protein sequence ID" value="MBM3094369.1"/>
    <property type="molecule type" value="Genomic_DNA"/>
</dbReference>
<evidence type="ECO:0000256" key="9">
    <source>
        <dbReference type="ARBA" id="ARBA00022960"/>
    </source>
</evidence>
<evidence type="ECO:0000256" key="11">
    <source>
        <dbReference type="ARBA" id="ARBA00023268"/>
    </source>
</evidence>
<dbReference type="GO" id="GO:0006508">
    <property type="term" value="P:proteolysis"/>
    <property type="evidence" value="ECO:0007669"/>
    <property type="project" value="UniProtKB-KW"/>
</dbReference>
<feature type="domain" description="Glycosyl transferase family 51" evidence="17">
    <location>
        <begin position="132"/>
        <end position="296"/>
    </location>
</feature>
<dbReference type="SUPFAM" id="SSF56601">
    <property type="entry name" value="beta-lactamase/transpeptidase-like"/>
    <property type="match status" value="1"/>
</dbReference>
<dbReference type="AlphaFoldDB" id="A0AAW4FSU3"/>
<comment type="pathway">
    <text evidence="1">Cell wall biogenesis; peptidoglycan biosynthesis.</text>
</comment>
<feature type="region of interest" description="Disordered" evidence="15">
    <location>
        <begin position="663"/>
        <end position="696"/>
    </location>
</feature>
<comment type="caution">
    <text evidence="18">The sequence shown here is derived from an EMBL/GenBank/DDBJ whole genome shotgun (WGS) entry which is preliminary data.</text>
</comment>
<dbReference type="Gene3D" id="3.40.710.10">
    <property type="entry name" value="DD-peptidase/beta-lactamase superfamily"/>
    <property type="match status" value="1"/>
</dbReference>
<feature type="domain" description="Penicillin-binding protein transpeptidase" evidence="16">
    <location>
        <begin position="384"/>
        <end position="652"/>
    </location>
</feature>
<dbReference type="GO" id="GO:0030288">
    <property type="term" value="C:outer membrane-bounded periplasmic space"/>
    <property type="evidence" value="ECO:0007669"/>
    <property type="project" value="TreeGrafter"/>
</dbReference>
<evidence type="ECO:0000256" key="3">
    <source>
        <dbReference type="ARBA" id="ARBA00007739"/>
    </source>
</evidence>
<dbReference type="InterPro" id="IPR050396">
    <property type="entry name" value="Glycosyltr_51/Transpeptidase"/>
</dbReference>
<keyword evidence="8" id="KW-0378">Hydrolase</keyword>
<dbReference type="GO" id="GO:0071555">
    <property type="term" value="P:cell wall organization"/>
    <property type="evidence" value="ECO:0007669"/>
    <property type="project" value="UniProtKB-KW"/>
</dbReference>
<keyword evidence="11" id="KW-0511">Multifunctional enzyme</keyword>
<dbReference type="Proteomes" id="UP000744980">
    <property type="component" value="Unassembled WGS sequence"/>
</dbReference>
<comment type="similarity">
    <text evidence="2">In the C-terminal section; belongs to the transpeptidase family.</text>
</comment>
<evidence type="ECO:0000256" key="6">
    <source>
        <dbReference type="ARBA" id="ARBA00022676"/>
    </source>
</evidence>
<dbReference type="FunFam" id="1.10.3810.10:FF:000001">
    <property type="entry name" value="Penicillin-binding protein 1A"/>
    <property type="match status" value="1"/>
</dbReference>
<evidence type="ECO:0000256" key="15">
    <source>
        <dbReference type="SAM" id="MobiDB-lite"/>
    </source>
</evidence>
<evidence type="ECO:0000256" key="7">
    <source>
        <dbReference type="ARBA" id="ARBA00022679"/>
    </source>
</evidence>
<comment type="catalytic activity">
    <reaction evidence="13">
        <text>Preferential cleavage: (Ac)2-L-Lys-D-Ala-|-D-Ala. Also transpeptidation of peptidyl-alanyl moieties that are N-acyl substituents of D-alanine.</text>
        <dbReference type="EC" id="3.4.16.4"/>
    </reaction>
</comment>
<evidence type="ECO:0000256" key="14">
    <source>
        <dbReference type="ARBA" id="ARBA00049902"/>
    </source>
</evidence>
<evidence type="ECO:0000256" key="10">
    <source>
        <dbReference type="ARBA" id="ARBA00022984"/>
    </source>
</evidence>
<keyword evidence="19" id="KW-1185">Reference proteome</keyword>
<organism evidence="18 19">
    <name type="scientific">Ensifer canadensis</name>
    <dbReference type="NCBI Taxonomy" id="555315"/>
    <lineage>
        <taxon>Bacteria</taxon>
        <taxon>Pseudomonadati</taxon>
        <taxon>Pseudomonadota</taxon>
        <taxon>Alphaproteobacteria</taxon>
        <taxon>Hyphomicrobiales</taxon>
        <taxon>Rhizobiaceae</taxon>
        <taxon>Sinorhizobium/Ensifer group</taxon>
        <taxon>Ensifer</taxon>
    </lineage>
</organism>
<evidence type="ECO:0000256" key="13">
    <source>
        <dbReference type="ARBA" id="ARBA00034000"/>
    </source>
</evidence>
<comment type="catalytic activity">
    <reaction evidence="14">
        <text>[GlcNAc-(1-&gt;4)-Mur2Ac(oyl-L-Ala-gamma-D-Glu-L-Lys-D-Ala-D-Ala)](n)-di-trans,octa-cis-undecaprenyl diphosphate + beta-D-GlcNAc-(1-&gt;4)-Mur2Ac(oyl-L-Ala-gamma-D-Glu-L-Lys-D-Ala-D-Ala)-di-trans,octa-cis-undecaprenyl diphosphate = [GlcNAc-(1-&gt;4)-Mur2Ac(oyl-L-Ala-gamma-D-Glu-L-Lys-D-Ala-D-Ala)](n+1)-di-trans,octa-cis-undecaprenyl diphosphate + di-trans,octa-cis-undecaprenyl diphosphate + H(+)</text>
        <dbReference type="Rhea" id="RHEA:23708"/>
        <dbReference type="Rhea" id="RHEA-COMP:9602"/>
        <dbReference type="Rhea" id="RHEA-COMP:9603"/>
        <dbReference type="ChEBI" id="CHEBI:15378"/>
        <dbReference type="ChEBI" id="CHEBI:58405"/>
        <dbReference type="ChEBI" id="CHEBI:60033"/>
        <dbReference type="ChEBI" id="CHEBI:78435"/>
        <dbReference type="EC" id="2.4.99.28"/>
    </reaction>
</comment>
<name>A0AAW4FSU3_9HYPH</name>
<evidence type="ECO:0000256" key="12">
    <source>
        <dbReference type="ARBA" id="ARBA00023316"/>
    </source>
</evidence>
<sequence length="750" mass="82281">MARHRHDAKSLQDVETVREPRKDDNRPKKRHIFLRIDSWIDSTVWNAGFKLSQWWEDTTIFFRRFRVTGWKKAVFEVLGEGMTWGTAGSVLMLALALPAFEETKGNWRAQSDFAVTFLDRYGNEIGHRGIIHEDSVPIDELPDHLIKAVLATEDRRFFDHYGIDFLGLARAMTENARAGGVVQGGSTLTQQLAKNLFLSNERTIERKIKEAFLAIWLESNLSKKEILRLYLDRAYMGGGTFGAAAAAQFYFGKAITDVNLAESAMLAGLFKAPARYAPHVNLPAARGRANEVLTNLVQGGLMTEGQVIAARLNPATVIDRAQVKAPDFFLDWAFDEVQRIARPFAQHSLIVRTTIDMGLQNAAEDSVESSLRQYGESFHVKQGALVMVENGGPVRAMVGGRDYGESQFNRATRALRQPGSSFKVYTYAAAMEKGMTPETIVVDAPITWRGWSPQNYGRSYAGRITILTAIARSINSIPVRLAKDKLGTELIAQTAKNMGIETPLRTDKTMPLGTSEVTVLDQATAYAVFPAGGLQSRRHGISQILNYDGDILYDFSRDEPPARRILSEQANASMNSMLTQIPVIGTARKAALDNGIVTGGKTGTTQAYRDAWFVGFTGDYTTAVWFGNDDYTSTNNMTGGSLPAMTFKRLMDYAEQGIEHRQIPGITSPAPAPSKQPEVANAKPDENALPPLVRPRSLSADVTRLLRSVGDTFEKAPALKAPERSGGKVAVLGAADGGSSQQALPNAASN</sequence>
<evidence type="ECO:0000256" key="2">
    <source>
        <dbReference type="ARBA" id="ARBA00007090"/>
    </source>
</evidence>
<keyword evidence="12" id="KW-0961">Cell wall biogenesis/degradation</keyword>
<evidence type="ECO:0000259" key="16">
    <source>
        <dbReference type="Pfam" id="PF00905"/>
    </source>
</evidence>
<keyword evidence="10" id="KW-0573">Peptidoglycan synthesis</keyword>
<feature type="region of interest" description="Disordered" evidence="15">
    <location>
        <begin position="1"/>
        <end position="25"/>
    </location>
</feature>
<evidence type="ECO:0000256" key="4">
    <source>
        <dbReference type="ARBA" id="ARBA00022645"/>
    </source>
</evidence>
<dbReference type="GO" id="GO:0008955">
    <property type="term" value="F:peptidoglycan glycosyltransferase activity"/>
    <property type="evidence" value="ECO:0007669"/>
    <property type="project" value="UniProtKB-EC"/>
</dbReference>
<dbReference type="SUPFAM" id="SSF53955">
    <property type="entry name" value="Lysozyme-like"/>
    <property type="match status" value="1"/>
</dbReference>
<dbReference type="PANTHER" id="PTHR32282:SF33">
    <property type="entry name" value="PEPTIDOGLYCAN GLYCOSYLTRANSFERASE"/>
    <property type="match status" value="1"/>
</dbReference>
<evidence type="ECO:0000313" key="18">
    <source>
        <dbReference type="EMBL" id="MBM3094369.1"/>
    </source>
</evidence>
<feature type="region of interest" description="Disordered" evidence="15">
    <location>
        <begin position="712"/>
        <end position="750"/>
    </location>
</feature>
<dbReference type="InterPro" id="IPR012338">
    <property type="entry name" value="Beta-lactam/transpept-like"/>
</dbReference>
<keyword evidence="9" id="KW-0133">Cell shape</keyword>
<dbReference type="Pfam" id="PF00912">
    <property type="entry name" value="Transgly"/>
    <property type="match status" value="1"/>
</dbReference>
<keyword evidence="4" id="KW-0121">Carboxypeptidase</keyword>
<evidence type="ECO:0000256" key="8">
    <source>
        <dbReference type="ARBA" id="ARBA00022801"/>
    </source>
</evidence>
<gene>
    <name evidence="18" type="ORF">GFB56_26865</name>
</gene>
<feature type="compositionally biased region" description="Basic and acidic residues" evidence="15">
    <location>
        <begin position="8"/>
        <end position="25"/>
    </location>
</feature>
<feature type="compositionally biased region" description="Polar residues" evidence="15">
    <location>
        <begin position="738"/>
        <end position="750"/>
    </location>
</feature>
<keyword evidence="6" id="KW-0328">Glycosyltransferase</keyword>
<dbReference type="PANTHER" id="PTHR32282">
    <property type="entry name" value="BINDING PROTEIN TRANSPEPTIDASE, PUTATIVE-RELATED"/>
    <property type="match status" value="1"/>
</dbReference>
<protein>
    <submittedName>
        <fullName evidence="18">PBP1A family penicillin-binding protein</fullName>
    </submittedName>
</protein>
<dbReference type="NCBIfam" id="TIGR02074">
    <property type="entry name" value="PBP_1a_fam"/>
    <property type="match status" value="1"/>
</dbReference>
<evidence type="ECO:0000259" key="17">
    <source>
        <dbReference type="Pfam" id="PF00912"/>
    </source>
</evidence>
<accession>A0AAW4FSU3</accession>
<dbReference type="Gene3D" id="1.10.3810.10">
    <property type="entry name" value="Biosynthetic peptidoglycan transglycosylase-like"/>
    <property type="match status" value="1"/>
</dbReference>
<dbReference type="InterPro" id="IPR001264">
    <property type="entry name" value="Glyco_trans_51"/>
</dbReference>
<dbReference type="InterPro" id="IPR036950">
    <property type="entry name" value="PBP_transglycosylase"/>
</dbReference>